<protein>
    <submittedName>
        <fullName evidence="2">Uncharacterized protein</fullName>
    </submittedName>
</protein>
<reference evidence="2" key="2">
    <citation type="journal article" date="2015" name="Fish Shellfish Immunol.">
        <title>Early steps in the European eel (Anguilla anguilla)-Vibrio vulnificus interaction in the gills: Role of the RtxA13 toxin.</title>
        <authorList>
            <person name="Callol A."/>
            <person name="Pajuelo D."/>
            <person name="Ebbesson L."/>
            <person name="Teles M."/>
            <person name="MacKenzie S."/>
            <person name="Amaro C."/>
        </authorList>
    </citation>
    <scope>NUCLEOTIDE SEQUENCE</scope>
</reference>
<organism evidence="2">
    <name type="scientific">Anguilla anguilla</name>
    <name type="common">European freshwater eel</name>
    <name type="synonym">Muraena anguilla</name>
    <dbReference type="NCBI Taxonomy" id="7936"/>
    <lineage>
        <taxon>Eukaryota</taxon>
        <taxon>Metazoa</taxon>
        <taxon>Chordata</taxon>
        <taxon>Craniata</taxon>
        <taxon>Vertebrata</taxon>
        <taxon>Euteleostomi</taxon>
        <taxon>Actinopterygii</taxon>
        <taxon>Neopterygii</taxon>
        <taxon>Teleostei</taxon>
        <taxon>Anguilliformes</taxon>
        <taxon>Anguillidae</taxon>
        <taxon>Anguilla</taxon>
    </lineage>
</organism>
<dbReference type="EMBL" id="GBXM01056395">
    <property type="protein sequence ID" value="JAH52182.1"/>
    <property type="molecule type" value="Transcribed_RNA"/>
</dbReference>
<proteinExistence type="predicted"/>
<name>A0A0E9TFD6_ANGAN</name>
<evidence type="ECO:0000313" key="2">
    <source>
        <dbReference type="EMBL" id="JAH52182.1"/>
    </source>
</evidence>
<feature type="compositionally biased region" description="Gly residues" evidence="1">
    <location>
        <begin position="26"/>
        <end position="38"/>
    </location>
</feature>
<reference evidence="2" key="1">
    <citation type="submission" date="2014-11" db="EMBL/GenBank/DDBJ databases">
        <authorList>
            <person name="Amaro Gonzalez C."/>
        </authorList>
    </citation>
    <scope>NUCLEOTIDE SEQUENCE</scope>
</reference>
<accession>A0A0E9TFD6</accession>
<feature type="region of interest" description="Disordered" evidence="1">
    <location>
        <begin position="24"/>
        <end position="44"/>
    </location>
</feature>
<dbReference type="AlphaFoldDB" id="A0A0E9TFD6"/>
<sequence length="44" mass="4101">MKTLDGSLSTAGSGLSIIRAAVLDGSGSGPSSGSGFGSGSIMLI</sequence>
<evidence type="ECO:0000256" key="1">
    <source>
        <dbReference type="SAM" id="MobiDB-lite"/>
    </source>
</evidence>